<feature type="compositionally biased region" description="Low complexity" evidence="1">
    <location>
        <begin position="57"/>
        <end position="79"/>
    </location>
</feature>
<sequence>MADSRRDSEWSPSDLTAVPTPTLSRSPTLALDIDINNPADLEAQLLRLKERRDSANTTSSTSSSSSDTPSKPKPKTLSTYLTTTLSPSSKYLQTQFLFLSFATGIIDACTFSLYSVFVTKQTGNTIFLALSALKHTSVSQNEANVAISISTFFISAVLFGHLGAAVGKQTRLWMFTSNCISTALVFAATASRYWCKQEATGSIALIIIALLSIAMGAQVTLAFAIKVPDINTTMVTGAIIQIATDANIFNRDNSARSRRSVFFLAMLGGAFVGAGCASRGDAVVGLLVAACLKLVVTLMGVV</sequence>
<dbReference type="Pfam" id="PF06912">
    <property type="entry name" value="DUF1275"/>
    <property type="match status" value="1"/>
</dbReference>
<feature type="compositionally biased region" description="Polar residues" evidence="1">
    <location>
        <begin position="10"/>
        <end position="25"/>
    </location>
</feature>
<dbReference type="PANTHER" id="PTHR37488:SF2">
    <property type="entry name" value="DUF1275 DOMAIN-CONTAINING PROTEIN"/>
    <property type="match status" value="1"/>
</dbReference>
<feature type="transmembrane region" description="Helical" evidence="2">
    <location>
        <begin position="260"/>
        <end position="277"/>
    </location>
</feature>
<feature type="transmembrane region" description="Helical" evidence="2">
    <location>
        <begin position="96"/>
        <end position="117"/>
    </location>
</feature>
<feature type="transmembrane region" description="Helical" evidence="2">
    <location>
        <begin position="203"/>
        <end position="225"/>
    </location>
</feature>
<evidence type="ECO:0000313" key="3">
    <source>
        <dbReference type="EMBL" id="KEQ91995.1"/>
    </source>
</evidence>
<keyword evidence="4" id="KW-1185">Reference proteome</keyword>
<name>A0A074Y2P0_AURSE</name>
<keyword evidence="2" id="KW-0812">Transmembrane</keyword>
<keyword evidence="2" id="KW-0472">Membrane</keyword>
<feature type="transmembrane region" description="Helical" evidence="2">
    <location>
        <begin position="283"/>
        <end position="301"/>
    </location>
</feature>
<reference evidence="3 4" key="1">
    <citation type="journal article" date="2014" name="BMC Genomics">
        <title>Genome sequencing of four Aureobasidium pullulans varieties: biotechnological potential, stress tolerance, and description of new species.</title>
        <authorList>
            <person name="Gostin Ar C."/>
            <person name="Ohm R.A."/>
            <person name="Kogej T."/>
            <person name="Sonjak S."/>
            <person name="Turk M."/>
            <person name="Zajc J."/>
            <person name="Zalar P."/>
            <person name="Grube M."/>
            <person name="Sun H."/>
            <person name="Han J."/>
            <person name="Sharma A."/>
            <person name="Chiniquy J."/>
            <person name="Ngan C.Y."/>
            <person name="Lipzen A."/>
            <person name="Barry K."/>
            <person name="Grigoriev I.V."/>
            <person name="Gunde-Cimerman N."/>
        </authorList>
    </citation>
    <scope>NUCLEOTIDE SEQUENCE [LARGE SCALE GENOMIC DNA]</scope>
    <source>
        <strain evidence="3 4">EXF-2481</strain>
    </source>
</reference>
<dbReference type="GeneID" id="25367399"/>
<dbReference type="Proteomes" id="UP000030641">
    <property type="component" value="Unassembled WGS sequence"/>
</dbReference>
<dbReference type="InterPro" id="IPR010699">
    <property type="entry name" value="DUF1275"/>
</dbReference>
<evidence type="ECO:0000256" key="1">
    <source>
        <dbReference type="SAM" id="MobiDB-lite"/>
    </source>
</evidence>
<dbReference type="OrthoDB" id="5223589at2759"/>
<evidence type="ECO:0008006" key="5">
    <source>
        <dbReference type="Google" id="ProtNLM"/>
    </source>
</evidence>
<feature type="region of interest" description="Disordered" evidence="1">
    <location>
        <begin position="1"/>
        <end position="25"/>
    </location>
</feature>
<dbReference type="HOGENOM" id="CLU_061825_1_1_1"/>
<proteinExistence type="predicted"/>
<keyword evidence="2" id="KW-1133">Transmembrane helix</keyword>
<evidence type="ECO:0000313" key="4">
    <source>
        <dbReference type="Proteomes" id="UP000030641"/>
    </source>
</evidence>
<dbReference type="EMBL" id="KL584773">
    <property type="protein sequence ID" value="KEQ91995.1"/>
    <property type="molecule type" value="Genomic_DNA"/>
</dbReference>
<dbReference type="OMA" id="TTVWCEL"/>
<dbReference type="AlphaFoldDB" id="A0A074Y2P0"/>
<gene>
    <name evidence="3" type="ORF">AUEXF2481DRAFT_43392</name>
</gene>
<protein>
    <recommendedName>
        <fullName evidence="5">DUF1275 domain protein</fullName>
    </recommendedName>
</protein>
<feature type="transmembrane region" description="Helical" evidence="2">
    <location>
        <begin position="172"/>
        <end position="191"/>
    </location>
</feature>
<dbReference type="PANTHER" id="PTHR37488">
    <property type="entry name" value="DUF1275 DOMAIN-CONTAINING PROTEIN"/>
    <property type="match status" value="1"/>
</dbReference>
<dbReference type="InParanoid" id="A0A074Y2P0"/>
<feature type="region of interest" description="Disordered" evidence="1">
    <location>
        <begin position="49"/>
        <end position="79"/>
    </location>
</feature>
<dbReference type="STRING" id="1043005.A0A074Y2P0"/>
<organism evidence="3 4">
    <name type="scientific">Aureobasidium subglaciale (strain EXF-2481)</name>
    <name type="common">Aureobasidium pullulans var. subglaciale</name>
    <dbReference type="NCBI Taxonomy" id="1043005"/>
    <lineage>
        <taxon>Eukaryota</taxon>
        <taxon>Fungi</taxon>
        <taxon>Dikarya</taxon>
        <taxon>Ascomycota</taxon>
        <taxon>Pezizomycotina</taxon>
        <taxon>Dothideomycetes</taxon>
        <taxon>Dothideomycetidae</taxon>
        <taxon>Dothideales</taxon>
        <taxon>Saccotheciaceae</taxon>
        <taxon>Aureobasidium</taxon>
    </lineage>
</organism>
<evidence type="ECO:0000256" key="2">
    <source>
        <dbReference type="SAM" id="Phobius"/>
    </source>
</evidence>
<dbReference type="RefSeq" id="XP_013340506.1">
    <property type="nucleotide sequence ID" value="XM_013485052.1"/>
</dbReference>
<feature type="transmembrane region" description="Helical" evidence="2">
    <location>
        <begin position="145"/>
        <end position="165"/>
    </location>
</feature>
<accession>A0A074Y2P0</accession>